<dbReference type="GO" id="GO:0005737">
    <property type="term" value="C:cytoplasm"/>
    <property type="evidence" value="ECO:0007669"/>
    <property type="project" value="TreeGrafter"/>
</dbReference>
<dbReference type="GO" id="GO:0006751">
    <property type="term" value="P:glutathione catabolic process"/>
    <property type="evidence" value="ECO:0007669"/>
    <property type="project" value="InterPro"/>
</dbReference>
<protein>
    <recommendedName>
        <fullName evidence="1">glutathione-specific gamma-glutamylcyclotransferase</fullName>
        <ecNumber evidence="1">4.3.2.7</ecNumber>
    </recommendedName>
</protein>
<keyword evidence="4" id="KW-1185">Reference proteome</keyword>
<dbReference type="InterPro" id="IPR006840">
    <property type="entry name" value="ChaC"/>
</dbReference>
<dbReference type="AlphaFoldDB" id="A0A9C7US30"/>
<name>A0A9C7US30_9RHOD</name>
<reference evidence="3" key="1">
    <citation type="journal article" date="2022" name="Proc. Natl. Acad. Sci. U.S.A.">
        <title>Life cycle and functional genomics of the unicellular red alga Galdieria for elucidating algal and plant evolution and industrial use.</title>
        <authorList>
            <person name="Hirooka S."/>
            <person name="Itabashi T."/>
            <person name="Ichinose T.M."/>
            <person name="Onuma R."/>
            <person name="Fujiwara T."/>
            <person name="Yamashita S."/>
            <person name="Jong L.W."/>
            <person name="Tomita R."/>
            <person name="Iwane A.H."/>
            <person name="Miyagishima S.Y."/>
        </authorList>
    </citation>
    <scope>NUCLEOTIDE SEQUENCE</scope>
    <source>
        <strain evidence="3">NBRC 102759</strain>
    </source>
</reference>
<dbReference type="OrthoDB" id="1933483at2759"/>
<evidence type="ECO:0000256" key="1">
    <source>
        <dbReference type="ARBA" id="ARBA00012344"/>
    </source>
</evidence>
<dbReference type="EMBL" id="BQMJ01000046">
    <property type="protein sequence ID" value="GJQ13644.1"/>
    <property type="molecule type" value="Genomic_DNA"/>
</dbReference>
<dbReference type="GO" id="GO:0061928">
    <property type="term" value="F:glutathione specific gamma-glutamylcyclotransferase activity"/>
    <property type="evidence" value="ECO:0007669"/>
    <property type="project" value="UniProtKB-EC"/>
</dbReference>
<comment type="caution">
    <text evidence="3">The sequence shown here is derived from an EMBL/GenBank/DDBJ whole genome shotgun (WGS) entry which is preliminary data.</text>
</comment>
<dbReference type="CDD" id="cd06661">
    <property type="entry name" value="GGCT_like"/>
    <property type="match status" value="1"/>
</dbReference>
<reference evidence="3" key="2">
    <citation type="submission" date="2022-01" db="EMBL/GenBank/DDBJ databases">
        <authorList>
            <person name="Hirooka S."/>
            <person name="Miyagishima S.Y."/>
        </authorList>
    </citation>
    <scope>NUCLEOTIDE SEQUENCE</scope>
    <source>
        <strain evidence="3">NBRC 102759</strain>
    </source>
</reference>
<gene>
    <name evidence="3" type="ORF">GpartN1_g5435.t1</name>
</gene>
<organism evidence="3 4">
    <name type="scientific">Galdieria partita</name>
    <dbReference type="NCBI Taxonomy" id="83374"/>
    <lineage>
        <taxon>Eukaryota</taxon>
        <taxon>Rhodophyta</taxon>
        <taxon>Bangiophyceae</taxon>
        <taxon>Galdieriales</taxon>
        <taxon>Galdieriaceae</taxon>
        <taxon>Galdieria</taxon>
    </lineage>
</organism>
<proteinExistence type="predicted"/>
<dbReference type="InterPro" id="IPR036568">
    <property type="entry name" value="GGCT-like_sf"/>
</dbReference>
<sequence length="199" mass="22792">MTVSQEEDGIWIFGYGSLIWKVEFPYVKSIRGCVKGWCRRFWQGSVDHRGTQNAPGRVVTLVPAETIRSMGQLYPGETFVTWGIGYLIRKAEVEKVLQYLDYREKNGYSKVLVNIYEKEDSELPLVRDALIYIASESNSQWLGPCDEKVMVEQIFESRGPSGTNREYFEKLIDSMHSFGIFDAHLESLQTVAQQQFGAV</sequence>
<dbReference type="PANTHER" id="PTHR12192:SF2">
    <property type="entry name" value="GLUTATHIONE-SPECIFIC GAMMA-GLUTAMYLCYCLOTRANSFERASE 2"/>
    <property type="match status" value="1"/>
</dbReference>
<dbReference type="Proteomes" id="UP001061958">
    <property type="component" value="Unassembled WGS sequence"/>
</dbReference>
<evidence type="ECO:0000313" key="3">
    <source>
        <dbReference type="EMBL" id="GJQ13644.1"/>
    </source>
</evidence>
<evidence type="ECO:0000256" key="2">
    <source>
        <dbReference type="ARBA" id="ARBA00023239"/>
    </source>
</evidence>
<dbReference type="EC" id="4.3.2.7" evidence="1"/>
<dbReference type="Gene3D" id="3.10.490.10">
    <property type="entry name" value="Gamma-glutamyl cyclotransferase-like"/>
    <property type="match status" value="1"/>
</dbReference>
<keyword evidence="2" id="KW-0456">Lyase</keyword>
<dbReference type="PANTHER" id="PTHR12192">
    <property type="entry name" value="CATION TRANSPORT PROTEIN CHAC-RELATED"/>
    <property type="match status" value="1"/>
</dbReference>
<evidence type="ECO:0000313" key="4">
    <source>
        <dbReference type="Proteomes" id="UP001061958"/>
    </source>
</evidence>
<dbReference type="InterPro" id="IPR013024">
    <property type="entry name" value="GGCT-like"/>
</dbReference>
<dbReference type="SUPFAM" id="SSF110857">
    <property type="entry name" value="Gamma-glutamyl cyclotransferase-like"/>
    <property type="match status" value="1"/>
</dbReference>
<accession>A0A9C7US30</accession>
<dbReference type="Pfam" id="PF04752">
    <property type="entry name" value="ChaC"/>
    <property type="match status" value="1"/>
</dbReference>